<protein>
    <submittedName>
        <fullName evidence="4">R3H-associated N-terminal domain-containing protein</fullName>
    </submittedName>
</protein>
<dbReference type="Proteomes" id="UP000887569">
    <property type="component" value="Unplaced"/>
</dbReference>
<dbReference type="InterPro" id="IPR036867">
    <property type="entry name" value="R3H_dom_sf"/>
</dbReference>
<proteinExistence type="predicted"/>
<organism evidence="3 4">
    <name type="scientific">Parascaris univalens</name>
    <name type="common">Nematode worm</name>
    <dbReference type="NCBI Taxonomy" id="6257"/>
    <lineage>
        <taxon>Eukaryota</taxon>
        <taxon>Metazoa</taxon>
        <taxon>Ecdysozoa</taxon>
        <taxon>Nematoda</taxon>
        <taxon>Chromadorea</taxon>
        <taxon>Rhabditida</taxon>
        <taxon>Spirurina</taxon>
        <taxon>Ascaridomorpha</taxon>
        <taxon>Ascaridoidea</taxon>
        <taxon>Ascarididae</taxon>
        <taxon>Parascaris</taxon>
    </lineage>
</organism>
<dbReference type="InterPro" id="IPR039629">
    <property type="entry name" value="R3HDM4"/>
</dbReference>
<feature type="domain" description="R3H-associated N-terminal" evidence="2">
    <location>
        <begin position="83"/>
        <end position="217"/>
    </location>
</feature>
<evidence type="ECO:0000259" key="2">
    <source>
        <dbReference type="Pfam" id="PF13902"/>
    </source>
</evidence>
<reference evidence="4" key="1">
    <citation type="submission" date="2022-11" db="UniProtKB">
        <authorList>
            <consortium name="WormBaseParasite"/>
        </authorList>
    </citation>
    <scope>IDENTIFICATION</scope>
</reference>
<dbReference type="PANTHER" id="PTHR32019:SF2">
    <property type="entry name" value="R3H DOMAIN-CONTAINING PROTEIN 4"/>
    <property type="match status" value="1"/>
</dbReference>
<feature type="compositionally biased region" description="Basic residues" evidence="1">
    <location>
        <begin position="170"/>
        <end position="181"/>
    </location>
</feature>
<sequence>MGVLRTNNPLKPIRGNETITYADYVFDDETESNQSEEANEEQPVESHSVPTTPARRRRQKEGRTERKIRRFLELDSQNGGMKVKRRMGARKMRRLENAKLMYALADPDDICEDFSDILPSTVTAFAKLFIEQQNMRAWNEFIEKDEEEQRAFLENIRNRSHENEDENGNRMRRRRQHRSNHCTRSVDIQQDEEARQHHPAYSAAACFSRMDQRFQSIFTQKRLPWTFIATNEDELRAYFLSNGTSPESQWCSAPIPSAWHRLLLHGISQYLSLHSSSVKNEMGEKFVQVRNIRAYFIPPHKKLVAFIAQIHKKERRKWSTGL</sequence>
<evidence type="ECO:0000256" key="1">
    <source>
        <dbReference type="SAM" id="MobiDB-lite"/>
    </source>
</evidence>
<keyword evidence="3" id="KW-1185">Reference proteome</keyword>
<evidence type="ECO:0000313" key="3">
    <source>
        <dbReference type="Proteomes" id="UP000887569"/>
    </source>
</evidence>
<dbReference type="PANTHER" id="PTHR32019">
    <property type="entry name" value="R3H DOMAIN-CONTAINING PROTEIN 4"/>
    <property type="match status" value="1"/>
</dbReference>
<dbReference type="WBParaSite" id="PgR040_g017_t01">
    <property type="protein sequence ID" value="PgR040_g017_t01"/>
    <property type="gene ID" value="PgR040_g017"/>
</dbReference>
<dbReference type="InterPro" id="IPR025952">
    <property type="entry name" value="R3H-assoc_dom"/>
</dbReference>
<dbReference type="GO" id="GO:0003676">
    <property type="term" value="F:nucleic acid binding"/>
    <property type="evidence" value="ECO:0007669"/>
    <property type="project" value="InterPro"/>
</dbReference>
<name>A0A915BH06_PARUN</name>
<feature type="region of interest" description="Disordered" evidence="1">
    <location>
        <begin position="157"/>
        <end position="196"/>
    </location>
</feature>
<dbReference type="AlphaFoldDB" id="A0A915BH06"/>
<accession>A0A915BH06</accession>
<dbReference type="SUPFAM" id="SSF82708">
    <property type="entry name" value="R3H domain"/>
    <property type="match status" value="1"/>
</dbReference>
<feature type="region of interest" description="Disordered" evidence="1">
    <location>
        <begin position="27"/>
        <end position="66"/>
    </location>
</feature>
<dbReference type="Pfam" id="PF13902">
    <property type="entry name" value="R3H-assoc"/>
    <property type="match status" value="1"/>
</dbReference>
<evidence type="ECO:0000313" key="4">
    <source>
        <dbReference type="WBParaSite" id="PgR040_g017_t01"/>
    </source>
</evidence>